<proteinExistence type="inferred from homology"/>
<dbReference type="InterPro" id="IPR037282">
    <property type="entry name" value="CapZ_alpha/beta"/>
</dbReference>
<evidence type="ECO:0000256" key="4">
    <source>
        <dbReference type="ARBA" id="ARBA00022467"/>
    </source>
</evidence>
<evidence type="ECO:0000256" key="9">
    <source>
        <dbReference type="RuleBase" id="RU365078"/>
    </source>
</evidence>
<dbReference type="Gene3D" id="3.90.1150.210">
    <property type="entry name" value="F-actin capping protein, beta subunit"/>
    <property type="match status" value="1"/>
</dbReference>
<comment type="subunit">
    <text evidence="9">Heterodimer of an alpha and a beta subunit.</text>
</comment>
<comment type="function">
    <text evidence="8 9">F-actin-capping proteins bind in a Ca(2+)-independent manner to the fast growing ends of actin filaments (barbed end) thereby blocking the exchange of subunits at these ends. Unlike other capping proteins (such as gelsolin and severin), these proteins do not sever actin filaments.</text>
</comment>
<dbReference type="InterPro" id="IPR019771">
    <property type="entry name" value="F-actin_capping_bsu_CS"/>
</dbReference>
<evidence type="ECO:0000313" key="10">
    <source>
        <dbReference type="EMBL" id="CAK7905367.1"/>
    </source>
</evidence>
<evidence type="ECO:0000256" key="8">
    <source>
        <dbReference type="ARBA" id="ARBA00025389"/>
    </source>
</evidence>
<dbReference type="PANTHER" id="PTHR10619">
    <property type="entry name" value="F-ACTIN-CAPPING PROTEIN SUBUNIT BETA"/>
    <property type="match status" value="1"/>
</dbReference>
<comment type="similarity">
    <text evidence="2 9">Belongs to the F-actin-capping protein beta subunit family.</text>
</comment>
<keyword evidence="7 9" id="KW-0206">Cytoskeleton</keyword>
<keyword evidence="11" id="KW-1185">Reference proteome</keyword>
<keyword evidence="5 9" id="KW-0963">Cytoplasm</keyword>
<dbReference type="PROSITE" id="PS00231">
    <property type="entry name" value="F_ACTIN_CAPPING_BETA"/>
    <property type="match status" value="1"/>
</dbReference>
<evidence type="ECO:0000256" key="1">
    <source>
        <dbReference type="ARBA" id="ARBA00004245"/>
    </source>
</evidence>
<evidence type="ECO:0000256" key="5">
    <source>
        <dbReference type="ARBA" id="ARBA00022490"/>
    </source>
</evidence>
<evidence type="ECO:0000256" key="7">
    <source>
        <dbReference type="ARBA" id="ARBA00023212"/>
    </source>
</evidence>
<dbReference type="InterPro" id="IPR043175">
    <property type="entry name" value="CAPZB_N"/>
</dbReference>
<evidence type="ECO:0000256" key="6">
    <source>
        <dbReference type="ARBA" id="ARBA00023203"/>
    </source>
</evidence>
<dbReference type="Gene3D" id="1.20.58.570">
    <property type="match status" value="1"/>
</dbReference>
<keyword evidence="6 9" id="KW-0009">Actin-binding</keyword>
<dbReference type="Proteomes" id="UP001497600">
    <property type="component" value="Chromosome D"/>
</dbReference>
<organism evidence="10 11">
    <name type="scientific">[Candida] anglica</name>
    <dbReference type="NCBI Taxonomy" id="148631"/>
    <lineage>
        <taxon>Eukaryota</taxon>
        <taxon>Fungi</taxon>
        <taxon>Dikarya</taxon>
        <taxon>Ascomycota</taxon>
        <taxon>Saccharomycotina</taxon>
        <taxon>Pichiomycetes</taxon>
        <taxon>Debaryomycetaceae</taxon>
        <taxon>Kurtzmaniella</taxon>
    </lineage>
</organism>
<protein>
    <recommendedName>
        <fullName evidence="3 9">F-actin-capping protein subunit beta</fullName>
    </recommendedName>
</protein>
<keyword evidence="4 9" id="KW-0117">Actin capping</keyword>
<evidence type="ECO:0000256" key="3">
    <source>
        <dbReference type="ARBA" id="ARBA00021859"/>
    </source>
</evidence>
<dbReference type="InterPro" id="IPR001698">
    <property type="entry name" value="CAPZB"/>
</dbReference>
<dbReference type="Pfam" id="PF01115">
    <property type="entry name" value="F_actin_cap_B"/>
    <property type="match status" value="1"/>
</dbReference>
<name>A0ABP0EBL8_9ASCO</name>
<dbReference type="SUPFAM" id="SSF90096">
    <property type="entry name" value="Subunits of heterodimeric actin filament capping protein Capz"/>
    <property type="match status" value="1"/>
</dbReference>
<comment type="subcellular location">
    <subcellularLocation>
        <location evidence="1 9">Cytoplasm</location>
        <location evidence="1 9">Cytoskeleton</location>
    </subcellularLocation>
</comment>
<dbReference type="PANTHER" id="PTHR10619:SF0">
    <property type="entry name" value="F-ACTIN-CAPPING PROTEIN SUBUNIT BETA ISOFORMS 1 AND 2"/>
    <property type="match status" value="1"/>
</dbReference>
<gene>
    <name evidence="10" type="primary">CAP2</name>
    <name evidence="10" type="ORF">CAAN4_D13762</name>
</gene>
<reference evidence="10 11" key="1">
    <citation type="submission" date="2024-01" db="EMBL/GenBank/DDBJ databases">
        <authorList>
            <consortium name="Genoscope - CEA"/>
            <person name="William W."/>
        </authorList>
    </citation>
    <scope>NUCLEOTIDE SEQUENCE [LARGE SCALE GENOMIC DNA]</scope>
    <source>
        <strain evidence="10 11">29B2s-10</strain>
    </source>
</reference>
<dbReference type="EMBL" id="OZ004256">
    <property type="protein sequence ID" value="CAK7905367.1"/>
    <property type="molecule type" value="Genomic_DNA"/>
</dbReference>
<accession>A0ABP0EBL8</accession>
<evidence type="ECO:0000256" key="2">
    <source>
        <dbReference type="ARBA" id="ARBA00006039"/>
    </source>
</evidence>
<dbReference type="PRINTS" id="PR00192">
    <property type="entry name" value="FACTINCAPB"/>
</dbReference>
<dbReference type="InterPro" id="IPR042276">
    <property type="entry name" value="CapZ_alpha/beta_2"/>
</dbReference>
<evidence type="ECO:0000313" key="11">
    <source>
        <dbReference type="Proteomes" id="UP001497600"/>
    </source>
</evidence>
<sequence>MSYDAKFDASLDLLRRLDPQRVSSHLTDICTIVNDDELSQDLLSSVDVPLKVLRCPKTSKDFLCCDYNRDGDSYRSPWSNIYVSADGTAESSNQNDEDDEAPPFPSNILRQLEVNANDAFDVYRDLYYEGSGVSSVYLWDTEDDETLDAFAGVVLFQKQTDDGSGRWDSVHVFEVTAEDSSSASYKVTSSVILDMSKSALSLSGSLTRQLEASQSLTAGVNVETSHLINLGQLIEKSEYNLRNLLQDVYFDKLKDVVMKDLRSDVNAGAEHERQSEVIKGLQAL</sequence>